<gene>
    <name evidence="1" type="ORF">C8R26_1249</name>
    <name evidence="2" type="ORF">SAMN05216333_11229</name>
</gene>
<evidence type="ECO:0000313" key="2">
    <source>
        <dbReference type="EMBL" id="SEO55012.1"/>
    </source>
</evidence>
<dbReference type="AlphaFoldDB" id="A0A1H8QLE3"/>
<dbReference type="EMBL" id="FODO01000012">
    <property type="protein sequence ID" value="SEO55012.1"/>
    <property type="molecule type" value="Genomic_DNA"/>
</dbReference>
<proteinExistence type="predicted"/>
<accession>A0A1H8QLE3</accession>
<reference evidence="3" key="1">
    <citation type="submission" date="2016-10" db="EMBL/GenBank/DDBJ databases">
        <authorList>
            <person name="Varghese N."/>
            <person name="Submissions S."/>
        </authorList>
    </citation>
    <scope>NUCLEOTIDE SEQUENCE [LARGE SCALE GENOMIC DNA]</scope>
    <source>
        <strain evidence="3">Nm76</strain>
    </source>
</reference>
<dbReference type="OrthoDB" id="8548576at2"/>
<reference evidence="2" key="2">
    <citation type="submission" date="2016-10" db="EMBL/GenBank/DDBJ databases">
        <authorList>
            <person name="de Groot N.N."/>
        </authorList>
    </citation>
    <scope>NUCLEOTIDE SEQUENCE [LARGE SCALE GENOMIC DNA]</scope>
    <source>
        <strain evidence="2">Nm76</strain>
    </source>
</reference>
<evidence type="ECO:0000313" key="4">
    <source>
        <dbReference type="Proteomes" id="UP000244128"/>
    </source>
</evidence>
<dbReference type="EMBL" id="QAOI01000024">
    <property type="protein sequence ID" value="PTQ75417.1"/>
    <property type="molecule type" value="Genomic_DNA"/>
</dbReference>
<name>A0A1H8QLE3_9PROT</name>
<evidence type="ECO:0000313" key="3">
    <source>
        <dbReference type="Proteomes" id="UP000198814"/>
    </source>
</evidence>
<sequence>MSAAIKIVGIQNREDIAFDLGACAYSESILPHENPYSKELEPQLHKAWASGWKHEREYWEFGDHE</sequence>
<evidence type="ECO:0000313" key="1">
    <source>
        <dbReference type="EMBL" id="PTQ75417.1"/>
    </source>
</evidence>
<protein>
    <recommendedName>
        <fullName evidence="5">Ribosome modulation factor</fullName>
    </recommendedName>
</protein>
<reference evidence="1 4" key="3">
    <citation type="submission" date="2018-04" db="EMBL/GenBank/DDBJ databases">
        <title>Active sludge and wastewater microbial communities from Klosterneuburg, Austria.</title>
        <authorList>
            <person name="Wagner M."/>
        </authorList>
    </citation>
    <scope>NUCLEOTIDE SEQUENCE [LARGE SCALE GENOMIC DNA]</scope>
    <source>
        <strain evidence="1 4">Nm49</strain>
    </source>
</reference>
<dbReference type="Proteomes" id="UP000198814">
    <property type="component" value="Unassembled WGS sequence"/>
</dbReference>
<keyword evidence="3" id="KW-1185">Reference proteome</keyword>
<dbReference type="RefSeq" id="WP_090318962.1">
    <property type="nucleotide sequence ID" value="NZ_FNOE01000012.1"/>
</dbReference>
<dbReference type="Proteomes" id="UP000244128">
    <property type="component" value="Unassembled WGS sequence"/>
</dbReference>
<evidence type="ECO:0008006" key="5">
    <source>
        <dbReference type="Google" id="ProtNLM"/>
    </source>
</evidence>
<organism evidence="2 3">
    <name type="scientific">Nitrosomonas oligotropha</name>
    <dbReference type="NCBI Taxonomy" id="42354"/>
    <lineage>
        <taxon>Bacteria</taxon>
        <taxon>Pseudomonadati</taxon>
        <taxon>Pseudomonadota</taxon>
        <taxon>Betaproteobacteria</taxon>
        <taxon>Nitrosomonadales</taxon>
        <taxon>Nitrosomonadaceae</taxon>
        <taxon>Nitrosomonas</taxon>
    </lineage>
</organism>
<dbReference type="STRING" id="42354.SAMN05216333_11229"/>